<dbReference type="AlphaFoldDB" id="A0A0F9JKP8"/>
<gene>
    <name evidence="1" type="ORF">LCGC14_1745580</name>
</gene>
<feature type="non-terminal residue" evidence="1">
    <location>
        <position position="1"/>
    </location>
</feature>
<sequence length="143" mass="16755">VYGLYAAAKRRKSLQAWARRCGLNFDPAKNTHVDNQYPHFECLQRGRDRYGYNFMSGDWKGRDVLCFDYHYTTGSGKNRTTHHLSAVIMETPFVLKSLFIRPEGFFDKVTEFFGYDDIDFESAEFSRKFYVKSTNQPFVTRGT</sequence>
<dbReference type="EMBL" id="LAZR01016032">
    <property type="protein sequence ID" value="KKM06281.1"/>
    <property type="molecule type" value="Genomic_DNA"/>
</dbReference>
<proteinExistence type="predicted"/>
<protein>
    <submittedName>
        <fullName evidence="1">Uncharacterized protein</fullName>
    </submittedName>
</protein>
<evidence type="ECO:0000313" key="1">
    <source>
        <dbReference type="EMBL" id="KKM06281.1"/>
    </source>
</evidence>
<name>A0A0F9JKP8_9ZZZZ</name>
<comment type="caution">
    <text evidence="1">The sequence shown here is derived from an EMBL/GenBank/DDBJ whole genome shotgun (WGS) entry which is preliminary data.</text>
</comment>
<organism evidence="1">
    <name type="scientific">marine sediment metagenome</name>
    <dbReference type="NCBI Taxonomy" id="412755"/>
    <lineage>
        <taxon>unclassified sequences</taxon>
        <taxon>metagenomes</taxon>
        <taxon>ecological metagenomes</taxon>
    </lineage>
</organism>
<accession>A0A0F9JKP8</accession>
<reference evidence="1" key="1">
    <citation type="journal article" date="2015" name="Nature">
        <title>Complex archaea that bridge the gap between prokaryotes and eukaryotes.</title>
        <authorList>
            <person name="Spang A."/>
            <person name="Saw J.H."/>
            <person name="Jorgensen S.L."/>
            <person name="Zaremba-Niedzwiedzka K."/>
            <person name="Martijn J."/>
            <person name="Lind A.E."/>
            <person name="van Eijk R."/>
            <person name="Schleper C."/>
            <person name="Guy L."/>
            <person name="Ettema T.J."/>
        </authorList>
    </citation>
    <scope>NUCLEOTIDE SEQUENCE</scope>
</reference>